<evidence type="ECO:0000256" key="6">
    <source>
        <dbReference type="SAM" id="MobiDB-lite"/>
    </source>
</evidence>
<dbReference type="OrthoDB" id="10027013at2759"/>
<evidence type="ECO:0000256" key="1">
    <source>
        <dbReference type="ARBA" id="ARBA00004141"/>
    </source>
</evidence>
<dbReference type="InterPro" id="IPR007881">
    <property type="entry name" value="UNC-50"/>
</dbReference>
<keyword evidence="3 7" id="KW-0812">Transmembrane</keyword>
<keyword evidence="4 7" id="KW-1133">Transmembrane helix</keyword>
<dbReference type="GO" id="GO:0000139">
    <property type="term" value="C:Golgi membrane"/>
    <property type="evidence" value="ECO:0007669"/>
    <property type="project" value="TreeGrafter"/>
</dbReference>
<dbReference type="Pfam" id="PF05216">
    <property type="entry name" value="UNC-50"/>
    <property type="match status" value="1"/>
</dbReference>
<dbReference type="PANTHER" id="PTHR12841">
    <property type="entry name" value="PROTEIN UNC-50 HOMOLOG"/>
    <property type="match status" value="1"/>
</dbReference>
<feature type="transmembrane region" description="Helical" evidence="7">
    <location>
        <begin position="165"/>
        <end position="184"/>
    </location>
</feature>
<keyword evidence="9" id="KW-1185">Reference proteome</keyword>
<evidence type="ECO:0000256" key="4">
    <source>
        <dbReference type="ARBA" id="ARBA00022989"/>
    </source>
</evidence>
<dbReference type="Proteomes" id="UP000031036">
    <property type="component" value="Unassembled WGS sequence"/>
</dbReference>
<comment type="subcellular location">
    <subcellularLocation>
        <location evidence="1">Membrane</location>
        <topology evidence="1">Multi-pass membrane protein</topology>
    </subcellularLocation>
</comment>
<accession>A0A0B2US73</accession>
<proteinExistence type="inferred from homology"/>
<evidence type="ECO:0000256" key="5">
    <source>
        <dbReference type="ARBA" id="ARBA00023136"/>
    </source>
</evidence>
<evidence type="ECO:0000256" key="7">
    <source>
        <dbReference type="SAM" id="Phobius"/>
    </source>
</evidence>
<evidence type="ECO:0000313" key="9">
    <source>
        <dbReference type="Proteomes" id="UP000031036"/>
    </source>
</evidence>
<dbReference type="OMA" id="YRNFMYR"/>
<dbReference type="EMBL" id="JPKZ01004121">
    <property type="protein sequence ID" value="KHN71992.1"/>
    <property type="molecule type" value="Genomic_DNA"/>
</dbReference>
<gene>
    <name evidence="8" type="primary">unc-50</name>
    <name evidence="8" type="ORF">Tcan_05816</name>
</gene>
<feature type="transmembrane region" description="Helical" evidence="7">
    <location>
        <begin position="304"/>
        <end position="326"/>
    </location>
</feature>
<keyword evidence="5 7" id="KW-0472">Membrane</keyword>
<evidence type="ECO:0000256" key="2">
    <source>
        <dbReference type="ARBA" id="ARBA00006293"/>
    </source>
</evidence>
<feature type="region of interest" description="Disordered" evidence="6">
    <location>
        <begin position="27"/>
        <end position="49"/>
    </location>
</feature>
<sequence>MVMHAVWHVAAGVFDFGECAGGLRSGGVKPRASMNEAHPRASVTSTSFSFTPGVPSPPIASASSSFPFTSASSSYRPSANGYSSPGARSASSFSADRVGCLTAVRMSAGAKLSRYFRRLVRFKQMDFEFAIWQMVFLLVQPQKVYRNFMYRKKTKDQWARDDPAFLVLLAAALALSSVLFAFVIHLSFSGFIAFFLWVVFIDCIGVGLVVATVLWFVSNRYLRRVDDQDVEWAYCFDVHLNAFFPLLVLLHVFMPITYSHLIGYDAILPRLFGNTIWFVAVVYYIYITFLGYTALPILKNTHIFLYPITFLFIFYVATVTAGWNISRTAMSFYHFRAENVHRNV</sequence>
<evidence type="ECO:0000256" key="3">
    <source>
        <dbReference type="ARBA" id="ARBA00022692"/>
    </source>
</evidence>
<reference evidence="8 9" key="1">
    <citation type="submission" date="2014-11" db="EMBL/GenBank/DDBJ databases">
        <title>Genetic blueprint of the zoonotic pathogen Toxocara canis.</title>
        <authorList>
            <person name="Zhu X.-Q."/>
            <person name="Korhonen P.K."/>
            <person name="Cai H."/>
            <person name="Young N.D."/>
            <person name="Nejsum P."/>
            <person name="von Samson-Himmelstjerna G."/>
            <person name="Boag P.R."/>
            <person name="Tan P."/>
            <person name="Li Q."/>
            <person name="Min J."/>
            <person name="Yang Y."/>
            <person name="Wang X."/>
            <person name="Fang X."/>
            <person name="Hall R.S."/>
            <person name="Hofmann A."/>
            <person name="Sternberg P.W."/>
            <person name="Jex A.R."/>
            <person name="Gasser R.B."/>
        </authorList>
    </citation>
    <scope>NUCLEOTIDE SEQUENCE [LARGE SCALE GENOMIC DNA]</scope>
    <source>
        <strain evidence="8">PN_DK_2014</strain>
    </source>
</reference>
<feature type="transmembrane region" description="Helical" evidence="7">
    <location>
        <begin position="242"/>
        <end position="264"/>
    </location>
</feature>
<dbReference type="STRING" id="6265.A0A0B2US73"/>
<dbReference type="AlphaFoldDB" id="A0A0B2US73"/>
<dbReference type="PANTHER" id="PTHR12841:SF6">
    <property type="entry name" value="PROTEIN UNC-50 HOMOLOG"/>
    <property type="match status" value="1"/>
</dbReference>
<evidence type="ECO:0000313" key="8">
    <source>
        <dbReference type="EMBL" id="KHN71992.1"/>
    </source>
</evidence>
<feature type="transmembrane region" description="Helical" evidence="7">
    <location>
        <begin position="276"/>
        <end position="298"/>
    </location>
</feature>
<organism evidence="8 9">
    <name type="scientific">Toxocara canis</name>
    <name type="common">Canine roundworm</name>
    <dbReference type="NCBI Taxonomy" id="6265"/>
    <lineage>
        <taxon>Eukaryota</taxon>
        <taxon>Metazoa</taxon>
        <taxon>Ecdysozoa</taxon>
        <taxon>Nematoda</taxon>
        <taxon>Chromadorea</taxon>
        <taxon>Rhabditida</taxon>
        <taxon>Spirurina</taxon>
        <taxon>Ascaridomorpha</taxon>
        <taxon>Ascaridoidea</taxon>
        <taxon>Toxocaridae</taxon>
        <taxon>Toxocara</taxon>
    </lineage>
</organism>
<feature type="transmembrane region" description="Helical" evidence="7">
    <location>
        <begin position="191"/>
        <end position="217"/>
    </location>
</feature>
<protein>
    <submittedName>
        <fullName evidence="8">Protein unc-50</fullName>
    </submittedName>
</protein>
<comment type="similarity">
    <text evidence="2">Belongs to the unc-50 family.</text>
</comment>
<name>A0A0B2US73_TOXCA</name>
<comment type="caution">
    <text evidence="8">The sequence shown here is derived from an EMBL/GenBank/DDBJ whole genome shotgun (WGS) entry which is preliminary data.</text>
</comment>